<keyword evidence="3" id="KW-0645">Protease</keyword>
<reference evidence="6" key="2">
    <citation type="submission" date="2025-08" db="UniProtKB">
        <authorList>
            <consortium name="Ensembl"/>
        </authorList>
    </citation>
    <scope>IDENTIFICATION</scope>
</reference>
<dbReference type="FunFam" id="3.40.630.20:FF:000008">
    <property type="entry name" value="Pyroglutamyl-peptidase 1"/>
    <property type="match status" value="1"/>
</dbReference>
<evidence type="ECO:0000313" key="6">
    <source>
        <dbReference type="Ensembl" id="ENSCSAVP00000015906.1"/>
    </source>
</evidence>
<dbReference type="GO" id="GO:0005829">
    <property type="term" value="C:cytosol"/>
    <property type="evidence" value="ECO:0007669"/>
    <property type="project" value="InterPro"/>
</dbReference>
<dbReference type="InParanoid" id="H2ZE90"/>
<dbReference type="HOGENOM" id="CLU_043960_3_1_1"/>
<dbReference type="Ensembl" id="ENSCSAVT00000016085.1">
    <property type="protein sequence ID" value="ENSCSAVP00000015906.1"/>
    <property type="gene ID" value="ENSCSAVG00000009356.1"/>
</dbReference>
<proteinExistence type="inferred from homology"/>
<dbReference type="PANTHER" id="PTHR23402:SF1">
    <property type="entry name" value="PYROGLUTAMYL-PEPTIDASE I"/>
    <property type="match status" value="1"/>
</dbReference>
<dbReference type="Pfam" id="PF01470">
    <property type="entry name" value="Peptidase_C15"/>
    <property type="match status" value="1"/>
</dbReference>
<dbReference type="eggNOG" id="KOG4755">
    <property type="taxonomic scope" value="Eukaryota"/>
</dbReference>
<evidence type="ECO:0000256" key="4">
    <source>
        <dbReference type="ARBA" id="ARBA00022801"/>
    </source>
</evidence>
<dbReference type="PRINTS" id="PR00706">
    <property type="entry name" value="PYROGLUPTASE"/>
</dbReference>
<dbReference type="AlphaFoldDB" id="H2ZE90"/>
<evidence type="ECO:0000313" key="7">
    <source>
        <dbReference type="Proteomes" id="UP000007875"/>
    </source>
</evidence>
<comment type="similarity">
    <text evidence="1">Belongs to the peptidase C15 family.</text>
</comment>
<reference evidence="7" key="1">
    <citation type="submission" date="2003-08" db="EMBL/GenBank/DDBJ databases">
        <authorList>
            <person name="Birren B."/>
            <person name="Nusbaum C."/>
            <person name="Abebe A."/>
            <person name="Abouelleil A."/>
            <person name="Adekoya E."/>
            <person name="Ait-zahra M."/>
            <person name="Allen N."/>
            <person name="Allen T."/>
            <person name="An P."/>
            <person name="Anderson M."/>
            <person name="Anderson S."/>
            <person name="Arachchi H."/>
            <person name="Armbruster J."/>
            <person name="Bachantsang P."/>
            <person name="Baldwin J."/>
            <person name="Barry A."/>
            <person name="Bayul T."/>
            <person name="Blitshsteyn B."/>
            <person name="Bloom T."/>
            <person name="Blye J."/>
            <person name="Boguslavskiy L."/>
            <person name="Borowsky M."/>
            <person name="Boukhgalter B."/>
            <person name="Brunache A."/>
            <person name="Butler J."/>
            <person name="Calixte N."/>
            <person name="Calvo S."/>
            <person name="Camarata J."/>
            <person name="Campo K."/>
            <person name="Chang J."/>
            <person name="Cheshatsang Y."/>
            <person name="Citroen M."/>
            <person name="Collymore A."/>
            <person name="Considine T."/>
            <person name="Cook A."/>
            <person name="Cooke P."/>
            <person name="Corum B."/>
            <person name="Cuomo C."/>
            <person name="David R."/>
            <person name="Dawoe T."/>
            <person name="Degray S."/>
            <person name="Dodge S."/>
            <person name="Dooley K."/>
            <person name="Dorje P."/>
            <person name="Dorjee K."/>
            <person name="Dorris L."/>
            <person name="Duffey N."/>
            <person name="Dupes A."/>
            <person name="Elkins T."/>
            <person name="Engels R."/>
            <person name="Erickson J."/>
            <person name="Farina A."/>
            <person name="Faro S."/>
            <person name="Ferreira P."/>
            <person name="Fischer H."/>
            <person name="Fitzgerald M."/>
            <person name="Foley K."/>
            <person name="Gage D."/>
            <person name="Galagan J."/>
            <person name="Gearin G."/>
            <person name="Gnerre S."/>
            <person name="Gnirke A."/>
            <person name="Goyette A."/>
            <person name="Graham J."/>
            <person name="Grandbois E."/>
            <person name="Gyaltsen K."/>
            <person name="Hafez N."/>
            <person name="Hagopian D."/>
            <person name="Hagos B."/>
            <person name="Hall J."/>
            <person name="Hatcher B."/>
            <person name="Heller A."/>
            <person name="Higgins H."/>
            <person name="Honan T."/>
            <person name="Horn A."/>
            <person name="Houde N."/>
            <person name="Hughes L."/>
            <person name="Hulme W."/>
            <person name="Husby E."/>
            <person name="Iliev I."/>
            <person name="Jaffe D."/>
            <person name="Jones C."/>
            <person name="Kamal M."/>
            <person name="Kamat A."/>
            <person name="Kamvysselis M."/>
            <person name="Karlsson E."/>
            <person name="Kells C."/>
            <person name="Kieu A."/>
            <person name="Kisner P."/>
            <person name="Kodira C."/>
            <person name="Kulbokas E."/>
            <person name="Labutti K."/>
            <person name="Lama D."/>
            <person name="Landers T."/>
            <person name="Leger J."/>
            <person name="Levine S."/>
            <person name="Lewis D."/>
            <person name="Lewis T."/>
            <person name="Lindblad-toh K."/>
            <person name="Liu X."/>
            <person name="Lokyitsang T."/>
            <person name="Lokyitsang Y."/>
            <person name="Lucien O."/>
            <person name="Lui A."/>
            <person name="Ma L.J."/>
            <person name="Mabbitt R."/>
            <person name="Macdonald J."/>
            <person name="Maclean C."/>
            <person name="Major J."/>
            <person name="Manning J."/>
            <person name="Marabella R."/>
            <person name="Maru K."/>
            <person name="Matthews C."/>
            <person name="Mauceli E."/>
            <person name="Mccarthy M."/>
            <person name="Mcdonough S."/>
            <person name="Mcghee T."/>
            <person name="Meldrim J."/>
            <person name="Meneus L."/>
            <person name="Mesirov J."/>
            <person name="Mihalev A."/>
            <person name="Mihova T."/>
            <person name="Mikkelsen T."/>
            <person name="Mlenga V."/>
            <person name="Moru K."/>
            <person name="Mozes J."/>
            <person name="Mulrain L."/>
            <person name="Munson G."/>
            <person name="Naylor J."/>
            <person name="Newes C."/>
            <person name="Nguyen C."/>
            <person name="Nguyen N."/>
            <person name="Nguyen T."/>
            <person name="Nicol R."/>
            <person name="Nielsen C."/>
            <person name="Nizzari M."/>
            <person name="Norbu C."/>
            <person name="Norbu N."/>
            <person name="O'donnell P."/>
            <person name="Okoawo O."/>
            <person name="O'leary S."/>
            <person name="Omotosho B."/>
            <person name="O'neill K."/>
            <person name="Osman S."/>
            <person name="Parker S."/>
            <person name="Perrin D."/>
            <person name="Phunkhang P."/>
            <person name="Piqani B."/>
            <person name="Purcell S."/>
            <person name="Rachupka T."/>
            <person name="Ramasamy U."/>
            <person name="Rameau R."/>
            <person name="Ray V."/>
            <person name="Raymond C."/>
            <person name="Retta R."/>
            <person name="Richardson S."/>
            <person name="Rise C."/>
            <person name="Rodriguez J."/>
            <person name="Rogers J."/>
            <person name="Rogov P."/>
            <person name="Rutman M."/>
            <person name="Schupbach R."/>
            <person name="Seaman C."/>
            <person name="Settipalli S."/>
            <person name="Sharpe T."/>
            <person name="Sheridan J."/>
            <person name="Sherpa N."/>
            <person name="Shi J."/>
            <person name="Smirnov S."/>
            <person name="Smith C."/>
            <person name="Sougnez C."/>
            <person name="Spencer B."/>
            <person name="Stalker J."/>
            <person name="Stange-thomann N."/>
            <person name="Stavropoulos S."/>
            <person name="Stetson K."/>
            <person name="Stone C."/>
            <person name="Stone S."/>
            <person name="Stubbs M."/>
            <person name="Talamas J."/>
            <person name="Tchuinga P."/>
            <person name="Tenzing P."/>
            <person name="Tesfaye S."/>
            <person name="Theodore J."/>
            <person name="Thoulutsang Y."/>
            <person name="Topham K."/>
            <person name="Towey S."/>
            <person name="Tsamla T."/>
            <person name="Tsomo N."/>
            <person name="Vallee D."/>
            <person name="Vassiliev H."/>
            <person name="Venkataraman V."/>
            <person name="Vinson J."/>
            <person name="Vo A."/>
            <person name="Wade C."/>
            <person name="Wang S."/>
            <person name="Wangchuk T."/>
            <person name="Wangdi T."/>
            <person name="Whittaker C."/>
            <person name="Wilkinson J."/>
            <person name="Wu Y."/>
            <person name="Wyman D."/>
            <person name="Yadav S."/>
            <person name="Yang S."/>
            <person name="Yang X."/>
            <person name="Yeager S."/>
            <person name="Yee E."/>
            <person name="Young G."/>
            <person name="Zainoun J."/>
            <person name="Zembeck L."/>
            <person name="Zimmer A."/>
            <person name="Zody M."/>
            <person name="Lander E."/>
        </authorList>
    </citation>
    <scope>NUCLEOTIDE SEQUENCE [LARGE SCALE GENOMIC DNA]</scope>
</reference>
<evidence type="ECO:0000256" key="1">
    <source>
        <dbReference type="ARBA" id="ARBA00006641"/>
    </source>
</evidence>
<dbReference type="Gene3D" id="3.40.630.20">
    <property type="entry name" value="Peptidase C15, pyroglutamyl peptidase I-like"/>
    <property type="match status" value="1"/>
</dbReference>
<accession>H2ZE90</accession>
<dbReference type="PANTHER" id="PTHR23402">
    <property type="entry name" value="PROTEASE FAMILY C15 PYROGLUTAMYL-PEPTIDASE I-RELATED"/>
    <property type="match status" value="1"/>
</dbReference>
<dbReference type="GO" id="GO:0016920">
    <property type="term" value="F:pyroglutamyl-peptidase activity"/>
    <property type="evidence" value="ECO:0007669"/>
    <property type="project" value="InterPro"/>
</dbReference>
<dbReference type="InterPro" id="IPR016125">
    <property type="entry name" value="Peptidase_C15-like"/>
</dbReference>
<protein>
    <recommendedName>
        <fullName evidence="8">Pyroglutamyl-peptidase I</fullName>
    </recommendedName>
</protein>
<sequence>MMTPQKDVVLVTGFEPFGSYEVNSSWSAVKEMSITGLHNENINLIIKEIPVEYDVIDKKIPQLWKKHNPLLVVHVGVSGMARTITLEQYAHNDGYRRNDNQGKCPKHHCCKESGTNVLKSTIDMKEIVQSEHLDTCPMNVVVSNDPGRYLCDYIYYTSLFMKKGHVAFVHVPPLDNPYNAKELADGLRAVILAMLDQISLKHL</sequence>
<dbReference type="STRING" id="51511.ENSCSAVP00000015906"/>
<keyword evidence="2" id="KW-0963">Cytoplasm</keyword>
<dbReference type="InterPro" id="IPR036440">
    <property type="entry name" value="Peptidase_C15-like_sf"/>
</dbReference>
<dbReference type="GeneTree" id="ENSGT00390000015368"/>
<dbReference type="CDD" id="cd00501">
    <property type="entry name" value="Peptidase_C15"/>
    <property type="match status" value="1"/>
</dbReference>
<dbReference type="Proteomes" id="UP000007875">
    <property type="component" value="Unassembled WGS sequence"/>
</dbReference>
<reference evidence="6" key="3">
    <citation type="submission" date="2025-09" db="UniProtKB">
        <authorList>
            <consortium name="Ensembl"/>
        </authorList>
    </citation>
    <scope>IDENTIFICATION</scope>
</reference>
<dbReference type="PIRSF" id="PIRSF015592">
    <property type="entry name" value="Prld-crbxl_pptds"/>
    <property type="match status" value="1"/>
</dbReference>
<dbReference type="InterPro" id="IPR000816">
    <property type="entry name" value="Peptidase_C15"/>
</dbReference>
<evidence type="ECO:0000256" key="5">
    <source>
        <dbReference type="ARBA" id="ARBA00022807"/>
    </source>
</evidence>
<evidence type="ECO:0000256" key="3">
    <source>
        <dbReference type="ARBA" id="ARBA00022670"/>
    </source>
</evidence>
<name>H2ZE90_CIOSA</name>
<dbReference type="MEROPS" id="C15.010"/>
<keyword evidence="7" id="KW-1185">Reference proteome</keyword>
<dbReference type="SUPFAM" id="SSF53182">
    <property type="entry name" value="Pyrrolidone carboxyl peptidase (pyroglutamate aminopeptidase)"/>
    <property type="match status" value="1"/>
</dbReference>
<evidence type="ECO:0008006" key="8">
    <source>
        <dbReference type="Google" id="ProtNLM"/>
    </source>
</evidence>
<keyword evidence="4" id="KW-0378">Hydrolase</keyword>
<organism evidence="6 7">
    <name type="scientific">Ciona savignyi</name>
    <name type="common">Pacific transparent sea squirt</name>
    <dbReference type="NCBI Taxonomy" id="51511"/>
    <lineage>
        <taxon>Eukaryota</taxon>
        <taxon>Metazoa</taxon>
        <taxon>Chordata</taxon>
        <taxon>Tunicata</taxon>
        <taxon>Ascidiacea</taxon>
        <taxon>Phlebobranchia</taxon>
        <taxon>Cionidae</taxon>
        <taxon>Ciona</taxon>
    </lineage>
</organism>
<dbReference type="GO" id="GO:0006508">
    <property type="term" value="P:proteolysis"/>
    <property type="evidence" value="ECO:0007669"/>
    <property type="project" value="UniProtKB-KW"/>
</dbReference>
<dbReference type="OMA" id="KLAYNHK"/>
<evidence type="ECO:0000256" key="2">
    <source>
        <dbReference type="ARBA" id="ARBA00022490"/>
    </source>
</evidence>
<keyword evidence="5" id="KW-0788">Thiol protease</keyword>